<evidence type="ECO:0000313" key="1">
    <source>
        <dbReference type="EMBL" id="EUA44985.1"/>
    </source>
</evidence>
<proteinExistence type="predicted"/>
<organism evidence="1 2">
    <name type="scientific">Mycobacteroides abscessus 21</name>
    <dbReference type="NCBI Taxonomy" id="1299324"/>
    <lineage>
        <taxon>Bacteria</taxon>
        <taxon>Bacillati</taxon>
        <taxon>Actinomycetota</taxon>
        <taxon>Actinomycetes</taxon>
        <taxon>Mycobacteriales</taxon>
        <taxon>Mycobacteriaceae</taxon>
        <taxon>Mycobacteroides</taxon>
        <taxon>Mycobacteroides abscessus</taxon>
    </lineage>
</organism>
<gene>
    <name evidence="1" type="ORF">I543_4343</name>
</gene>
<comment type="caution">
    <text evidence="1">The sequence shown here is derived from an EMBL/GenBank/DDBJ whole genome shotgun (WGS) entry which is preliminary data.</text>
</comment>
<accession>A0A829PX64</accession>
<name>A0A829PX64_9MYCO</name>
<sequence>MAPAPSRADGPFIDVIAYPFPSAHVVPPIFPIGGTDTHVLEGE</sequence>
<dbReference type="Proteomes" id="UP000020103">
    <property type="component" value="Unassembled WGS sequence"/>
</dbReference>
<protein>
    <submittedName>
        <fullName evidence="1">Uncharacterized protein</fullName>
    </submittedName>
</protein>
<evidence type="ECO:0000313" key="2">
    <source>
        <dbReference type="Proteomes" id="UP000020103"/>
    </source>
</evidence>
<reference evidence="1 2" key="1">
    <citation type="submission" date="2013-12" db="EMBL/GenBank/DDBJ databases">
        <authorList>
            <person name="Madinger N."/>
            <person name="Lenaerts A."/>
            <person name="Ordway D."/>
            <person name="DeGroote M.A."/>
            <person name="Parker T."/>
            <person name="Sizemore C."/>
            <person name="Tallon L.J."/>
            <person name="Sadzewicz L.K."/>
            <person name="Sengamalay N."/>
            <person name="Fraser C.M."/>
            <person name="Hine E."/>
            <person name="Shefchek K.A."/>
            <person name="Das S.P."/>
            <person name="Tettelin H."/>
        </authorList>
    </citation>
    <scope>NUCLEOTIDE SEQUENCE [LARGE SCALE GENOMIC DNA]</scope>
    <source>
        <strain evidence="1 2">21</strain>
    </source>
</reference>
<dbReference type="EMBL" id="JAOF01000001">
    <property type="protein sequence ID" value="EUA44985.1"/>
    <property type="molecule type" value="Genomic_DNA"/>
</dbReference>
<dbReference type="AlphaFoldDB" id="A0A829PX64"/>